<organism evidence="3 4">
    <name type="scientific">Flavonifractor hominis</name>
    <dbReference type="NCBI Taxonomy" id="3133178"/>
    <lineage>
        <taxon>Bacteria</taxon>
        <taxon>Bacillati</taxon>
        <taxon>Bacillota</taxon>
        <taxon>Clostridia</taxon>
        <taxon>Eubacteriales</taxon>
        <taxon>Oscillospiraceae</taxon>
        <taxon>Flavonifractor</taxon>
    </lineage>
</organism>
<evidence type="ECO:0000313" key="3">
    <source>
        <dbReference type="EMBL" id="MEQ2457555.1"/>
    </source>
</evidence>
<comment type="similarity">
    <text evidence="1">Belongs to the glycosyl hydrolase 2 family.</text>
</comment>
<evidence type="ECO:0000259" key="2">
    <source>
        <dbReference type="Pfam" id="PF02837"/>
    </source>
</evidence>
<dbReference type="PANTHER" id="PTHR42732">
    <property type="entry name" value="BETA-GALACTOSIDASE"/>
    <property type="match status" value="1"/>
</dbReference>
<dbReference type="Proteomes" id="UP001440599">
    <property type="component" value="Unassembled WGS sequence"/>
</dbReference>
<proteinExistence type="inferred from homology"/>
<feature type="domain" description="Glycosyl hydrolases family 2 sugar binding" evidence="2">
    <location>
        <begin position="122"/>
        <end position="224"/>
    </location>
</feature>
<evidence type="ECO:0000256" key="1">
    <source>
        <dbReference type="ARBA" id="ARBA00007401"/>
    </source>
</evidence>
<dbReference type="Gene3D" id="2.60.120.260">
    <property type="entry name" value="Galactose-binding domain-like"/>
    <property type="match status" value="1"/>
</dbReference>
<dbReference type="PANTHER" id="PTHR42732:SF1">
    <property type="entry name" value="BETA-MANNOSIDASE"/>
    <property type="match status" value="1"/>
</dbReference>
<feature type="non-terminal residue" evidence="3">
    <location>
        <position position="238"/>
    </location>
</feature>
<dbReference type="InterPro" id="IPR008979">
    <property type="entry name" value="Galactose-bd-like_sf"/>
</dbReference>
<keyword evidence="4" id="KW-1185">Reference proteome</keyword>
<gene>
    <name evidence="3" type="ORF">WMO45_13640</name>
</gene>
<evidence type="ECO:0000313" key="4">
    <source>
        <dbReference type="Proteomes" id="UP001440599"/>
    </source>
</evidence>
<dbReference type="SUPFAM" id="SSF49785">
    <property type="entry name" value="Galactose-binding domain-like"/>
    <property type="match status" value="1"/>
</dbReference>
<dbReference type="Pfam" id="PF02837">
    <property type="entry name" value="Glyco_hydro_2_N"/>
    <property type="match status" value="1"/>
</dbReference>
<dbReference type="InterPro" id="IPR006104">
    <property type="entry name" value="Glyco_hydro_2_N"/>
</dbReference>
<dbReference type="InterPro" id="IPR051913">
    <property type="entry name" value="GH2_Domain-Containing"/>
</dbReference>
<dbReference type="RefSeq" id="WP_349141440.1">
    <property type="nucleotide sequence ID" value="NZ_JBBMFT010000039.1"/>
</dbReference>
<protein>
    <submittedName>
        <fullName evidence="3">Sugar-binding domain-containing protein</fullName>
    </submittedName>
</protein>
<dbReference type="EMBL" id="JBBMFT010000039">
    <property type="protein sequence ID" value="MEQ2457555.1"/>
    <property type="molecule type" value="Genomic_DNA"/>
</dbReference>
<comment type="caution">
    <text evidence="3">The sequence shown here is derived from an EMBL/GenBank/DDBJ whole genome shotgun (WGS) entry which is preliminary data.</text>
</comment>
<feature type="non-terminal residue" evidence="3">
    <location>
        <position position="1"/>
    </location>
</feature>
<reference evidence="3 4" key="1">
    <citation type="submission" date="2024-03" db="EMBL/GenBank/DDBJ databases">
        <title>Human intestinal bacterial collection.</title>
        <authorList>
            <person name="Pauvert C."/>
            <person name="Hitch T.C.A."/>
            <person name="Clavel T."/>
        </authorList>
    </citation>
    <scope>NUCLEOTIDE SEQUENCE [LARGE SCALE GENOMIC DNA]</scope>
    <source>
        <strain evidence="3 4">CLA-AP-H34</strain>
    </source>
</reference>
<accession>A0ABV1EU96</accession>
<sequence length="238" mass="25993">NSAGQLMDDPSDTDNCNYNFVKLHAVGKGEATVSVTVTDQQGSLGSVTETFTVQVIDPEYDGTQRTVIDFSQGWKFQMQQDMPTKPEAGQVPTVDGNGEWDDVSIPHCWNADDGANGGNDYVKGIGWYIKTFTDEEVSALLQGGKHIYLDVGAACKISETYVNGQHVGRHEGGYSRFRYDITQYLNQEGENTVAISVDNNVNNLTPMSGDFTVFGGLYRDISLVAVGDVHMDLDQETA</sequence>
<name>A0ABV1EU96_9FIRM</name>